<dbReference type="NCBIfam" id="NF033517">
    <property type="entry name" value="transpos_IS66"/>
    <property type="match status" value="1"/>
</dbReference>
<accession>A0ABW6T017</accession>
<dbReference type="Proteomes" id="UP001602013">
    <property type="component" value="Unassembled WGS sequence"/>
</dbReference>
<evidence type="ECO:0000256" key="2">
    <source>
        <dbReference type="SAM" id="MobiDB-lite"/>
    </source>
</evidence>
<proteinExistence type="predicted"/>
<comment type="caution">
    <text evidence="5">The sequence shown here is derived from an EMBL/GenBank/DDBJ whole genome shotgun (WGS) entry which is preliminary data.</text>
</comment>
<reference evidence="5 6" key="1">
    <citation type="submission" date="2024-10" db="EMBL/GenBank/DDBJ databases">
        <title>The Natural Products Discovery Center: Release of the First 8490 Sequenced Strains for Exploring Actinobacteria Biosynthetic Diversity.</title>
        <authorList>
            <person name="Kalkreuter E."/>
            <person name="Kautsar S.A."/>
            <person name="Yang D."/>
            <person name="Bader C.D."/>
            <person name="Teijaro C.N."/>
            <person name="Fluegel L."/>
            <person name="Davis C.M."/>
            <person name="Simpson J.R."/>
            <person name="Lauterbach L."/>
            <person name="Steele A.D."/>
            <person name="Gui C."/>
            <person name="Meng S."/>
            <person name="Li G."/>
            <person name="Viehrig K."/>
            <person name="Ye F."/>
            <person name="Su P."/>
            <person name="Kiefer A.F."/>
            <person name="Nichols A."/>
            <person name="Cepeda A.J."/>
            <person name="Yan W."/>
            <person name="Fan B."/>
            <person name="Jiang Y."/>
            <person name="Adhikari A."/>
            <person name="Zheng C.-J."/>
            <person name="Schuster L."/>
            <person name="Cowan T.M."/>
            <person name="Smanski M.J."/>
            <person name="Chevrette M.G."/>
            <person name="De Carvalho L.P.S."/>
            <person name="Shen B."/>
        </authorList>
    </citation>
    <scope>NUCLEOTIDE SEQUENCE [LARGE SCALE GENOMIC DNA]</scope>
    <source>
        <strain evidence="5 6">NPDC002173</strain>
    </source>
</reference>
<dbReference type="PANTHER" id="PTHR33678:SF1">
    <property type="entry name" value="BLL1576 PROTEIN"/>
    <property type="match status" value="1"/>
</dbReference>
<keyword evidence="1" id="KW-0175">Coiled coil</keyword>
<dbReference type="InterPro" id="IPR004291">
    <property type="entry name" value="Transposase_IS66_central"/>
</dbReference>
<feature type="domain" description="Transposase IS66 central" evidence="3">
    <location>
        <begin position="172"/>
        <end position="445"/>
    </location>
</feature>
<evidence type="ECO:0000313" key="5">
    <source>
        <dbReference type="EMBL" id="MFF3669848.1"/>
    </source>
</evidence>
<organism evidence="5 6">
    <name type="scientific">Microtetraspora malaysiensis</name>
    <dbReference type="NCBI Taxonomy" id="161358"/>
    <lineage>
        <taxon>Bacteria</taxon>
        <taxon>Bacillati</taxon>
        <taxon>Actinomycetota</taxon>
        <taxon>Actinomycetes</taxon>
        <taxon>Streptosporangiales</taxon>
        <taxon>Streptosporangiaceae</taxon>
        <taxon>Microtetraspora</taxon>
    </lineage>
</organism>
<protein>
    <submittedName>
        <fullName evidence="5">IS66 family transposase</fullName>
    </submittedName>
</protein>
<feature type="coiled-coil region" evidence="1">
    <location>
        <begin position="25"/>
        <end position="52"/>
    </location>
</feature>
<gene>
    <name evidence="5" type="ORF">ACFYXI_30100</name>
</gene>
<dbReference type="Pfam" id="PF20042">
    <property type="entry name" value="DUF6444"/>
    <property type="match status" value="1"/>
</dbReference>
<dbReference type="InterPro" id="IPR052344">
    <property type="entry name" value="Transposase-related"/>
</dbReference>
<evidence type="ECO:0000259" key="4">
    <source>
        <dbReference type="Pfam" id="PF20042"/>
    </source>
</evidence>
<feature type="domain" description="DUF6444" evidence="4">
    <location>
        <begin position="27"/>
        <end position="94"/>
    </location>
</feature>
<feature type="region of interest" description="Disordered" evidence="2">
    <location>
        <begin position="55"/>
        <end position="96"/>
    </location>
</feature>
<dbReference type="Pfam" id="PF03050">
    <property type="entry name" value="DDE_Tnp_IS66"/>
    <property type="match status" value="1"/>
</dbReference>
<feature type="compositionally biased region" description="Polar residues" evidence="2">
    <location>
        <begin position="55"/>
        <end position="68"/>
    </location>
</feature>
<dbReference type="EMBL" id="JBIASD010000025">
    <property type="protein sequence ID" value="MFF3669848.1"/>
    <property type="molecule type" value="Genomic_DNA"/>
</dbReference>
<keyword evidence="6" id="KW-1185">Reference proteome</keyword>
<dbReference type="InterPro" id="IPR045618">
    <property type="entry name" value="DUF6444"/>
</dbReference>
<evidence type="ECO:0000259" key="3">
    <source>
        <dbReference type="Pfam" id="PF03050"/>
    </source>
</evidence>
<evidence type="ECO:0000313" key="6">
    <source>
        <dbReference type="Proteomes" id="UP001602013"/>
    </source>
</evidence>
<evidence type="ECO:0000256" key="1">
    <source>
        <dbReference type="SAM" id="Coils"/>
    </source>
</evidence>
<dbReference type="PANTHER" id="PTHR33678">
    <property type="entry name" value="BLL1576 PROTEIN"/>
    <property type="match status" value="1"/>
</dbReference>
<dbReference type="RefSeq" id="WP_387416124.1">
    <property type="nucleotide sequence ID" value="NZ_JBIASD010000025.1"/>
</dbReference>
<name>A0ABW6T017_9ACTN</name>
<sequence length="491" mass="53519">MPKTPERRPSYDELASLVVWQMATIEAQRETIAKLEATVERLTARVAELERWRNRNSGNSSLPPSSDTFVRPDKQPPVKSGRRRGRQPGAPGNGLAMAEVPDEVEDHLPAACGGCGIQLSATDSVGYSRRQVRDIPLVTVTVTEHRAHRCRCGGCGAVTGADMPGQVAGAPSSYGPNLRALAAYLLVFQHVPVERCAQLIADVTGARVSPGWVSSILAEAATLVAGSIKVIRALLTLSHVLHVDETTTRIGAARRWLHVACTTTLTLLGLGERSRQGANSLGVLPEFRGVLVHDSLSLYNGYPHARHQLCGAHLVRELTAAAEDHPGQRWPAQIRWALAGLNKQAIEARDKGLAEIPPERARIYLQSFHRGIAVGLSLHPRAPGRKQSPARNLLERLRDRADEVLRLADFPGWMPFTNNTGERALRPVKTQVKISGCHQSDDGAAHWLTVRSYLDSARKHGLSAFEAIHRAFTGNLWMPPVALDARSARIT</sequence>